<proteinExistence type="predicted"/>
<sequence length="180" mass="20954">MLYKFLILSDEVDDFMREITIDASATFFDLHNAILDSVNYEKDQITSFFLCDDEWEKQQEITLIEMETSSEYDNLVMDTTALEDYVTDEKQKLLYYFDLMGDRAFFITMQELIPRQNSDKAVCTRSEGTPPKQFVDFNEMAVAQGTGDIDEQFYGDEEFNADELDSEGFGDVNFEEESPR</sequence>
<evidence type="ECO:0000256" key="1">
    <source>
        <dbReference type="SAM" id="MobiDB-lite"/>
    </source>
</evidence>
<dbReference type="Proteomes" id="UP000076586">
    <property type="component" value="Unassembled WGS sequence"/>
</dbReference>
<feature type="compositionally biased region" description="Acidic residues" evidence="1">
    <location>
        <begin position="148"/>
        <end position="180"/>
    </location>
</feature>
<name>A0A171APK0_9BACT</name>
<gene>
    <name evidence="3" type="ORF">PJIAN_4623</name>
</gene>
<comment type="caution">
    <text evidence="3">The sequence shown here is derived from an EMBL/GenBank/DDBJ whole genome shotgun (WGS) entry which is preliminary data.</text>
</comment>
<dbReference type="RefSeq" id="WP_068706470.1">
    <property type="nucleotide sequence ID" value="NZ_BDCR01000004.1"/>
</dbReference>
<feature type="region of interest" description="Disordered" evidence="1">
    <location>
        <begin position="146"/>
        <end position="180"/>
    </location>
</feature>
<dbReference type="AlphaFoldDB" id="A0A171APK0"/>
<dbReference type="OrthoDB" id="666725at2"/>
<evidence type="ECO:0000259" key="2">
    <source>
        <dbReference type="Pfam" id="PF07929"/>
    </source>
</evidence>
<keyword evidence="4" id="KW-1185">Reference proteome</keyword>
<organism evidence="3 4">
    <name type="scientific">Paludibacter jiangxiensis</name>
    <dbReference type="NCBI Taxonomy" id="681398"/>
    <lineage>
        <taxon>Bacteria</taxon>
        <taxon>Pseudomonadati</taxon>
        <taxon>Bacteroidota</taxon>
        <taxon>Bacteroidia</taxon>
        <taxon>Bacteroidales</taxon>
        <taxon>Paludibacteraceae</taxon>
        <taxon>Paludibacter</taxon>
    </lineage>
</organism>
<dbReference type="EMBL" id="BDCR01000004">
    <property type="protein sequence ID" value="GAT64078.1"/>
    <property type="molecule type" value="Genomic_DNA"/>
</dbReference>
<dbReference type="Gene3D" id="3.10.290.30">
    <property type="entry name" value="MM3350-like"/>
    <property type="match status" value="1"/>
</dbReference>
<dbReference type="STRING" id="681398.PJIAN_4623"/>
<dbReference type="Pfam" id="PF07929">
    <property type="entry name" value="PRiA4_ORF3"/>
    <property type="match status" value="1"/>
</dbReference>
<evidence type="ECO:0000313" key="3">
    <source>
        <dbReference type="EMBL" id="GAT64078.1"/>
    </source>
</evidence>
<evidence type="ECO:0000313" key="4">
    <source>
        <dbReference type="Proteomes" id="UP000076586"/>
    </source>
</evidence>
<dbReference type="SUPFAM" id="SSF159941">
    <property type="entry name" value="MM3350-like"/>
    <property type="match status" value="1"/>
</dbReference>
<reference evidence="4" key="2">
    <citation type="journal article" date="2017" name="Genome Announc.">
        <title>Draft genome sequence of Paludibacter jiangxiensis NM7(T), a propionate-producing fermentative bacterium.</title>
        <authorList>
            <person name="Qiu Y.-L."/>
            <person name="Tourlousse D.M."/>
            <person name="Matsuura N."/>
            <person name="Ohashi A."/>
            <person name="Sekiguchi Y."/>
        </authorList>
    </citation>
    <scope>NUCLEOTIDE SEQUENCE [LARGE SCALE GENOMIC DNA]</scope>
    <source>
        <strain evidence="4">NM7</strain>
    </source>
</reference>
<dbReference type="InterPro" id="IPR012912">
    <property type="entry name" value="Plasmid_pRiA4b_Orf3-like"/>
</dbReference>
<accession>A0A171APK0</accession>
<feature type="domain" description="Plasmid pRiA4b Orf3-like" evidence="2">
    <location>
        <begin position="8"/>
        <end position="131"/>
    </location>
</feature>
<dbReference type="InterPro" id="IPR024047">
    <property type="entry name" value="MM3350-like_sf"/>
</dbReference>
<protein>
    <submittedName>
        <fullName evidence="3">PRiA4b ORF-3-like protein</fullName>
    </submittedName>
</protein>
<reference evidence="4" key="1">
    <citation type="submission" date="2016-04" db="EMBL/GenBank/DDBJ databases">
        <title>Draft genome sequence of Paludibacter jiangxiensis strain NM7.</title>
        <authorList>
            <person name="Qiu Y."/>
            <person name="Matsuura N."/>
            <person name="Ohashi A."/>
            <person name="Tourlousse M.D."/>
            <person name="Sekiguchi Y."/>
        </authorList>
    </citation>
    <scope>NUCLEOTIDE SEQUENCE [LARGE SCALE GENOMIC DNA]</scope>
    <source>
        <strain evidence="4">NM7</strain>
    </source>
</reference>